<dbReference type="InterPro" id="IPR006553">
    <property type="entry name" value="Leu-rich_rpt_Cys-con_subtyp"/>
</dbReference>
<dbReference type="GO" id="GO:0005737">
    <property type="term" value="C:cytoplasm"/>
    <property type="evidence" value="ECO:0007669"/>
    <property type="project" value="UniProtKB-SubCell"/>
</dbReference>
<evidence type="ECO:0000256" key="4">
    <source>
        <dbReference type="ARBA" id="ARBA00014554"/>
    </source>
</evidence>
<evidence type="ECO:0000256" key="12">
    <source>
        <dbReference type="ARBA" id="ARBA00049613"/>
    </source>
</evidence>
<keyword evidence="9" id="KW-0007">Acetylation</keyword>
<dbReference type="CDD" id="cd00116">
    <property type="entry name" value="LRR_RI"/>
    <property type="match status" value="1"/>
</dbReference>
<dbReference type="SMART" id="SM00368">
    <property type="entry name" value="LRR_RI"/>
    <property type="match status" value="12"/>
</dbReference>
<gene>
    <name evidence="13" type="ORF">H920_12173</name>
</gene>
<comment type="subunit">
    <text evidence="3">Forms high-affinity heterodimers with RNASE1, ANG and RNASE2.</text>
</comment>
<keyword evidence="5" id="KW-0963">Cytoplasm</keyword>
<evidence type="ECO:0000313" key="14">
    <source>
        <dbReference type="Proteomes" id="UP000028990"/>
    </source>
</evidence>
<evidence type="ECO:0000256" key="10">
    <source>
        <dbReference type="ARBA" id="ARBA00023242"/>
    </source>
</evidence>
<evidence type="ECO:0000256" key="2">
    <source>
        <dbReference type="ARBA" id="ARBA00004496"/>
    </source>
</evidence>
<evidence type="ECO:0000256" key="6">
    <source>
        <dbReference type="ARBA" id="ARBA00022553"/>
    </source>
</evidence>
<dbReference type="AlphaFoldDB" id="A0A091DUA8"/>
<evidence type="ECO:0000256" key="3">
    <source>
        <dbReference type="ARBA" id="ARBA00011699"/>
    </source>
</evidence>
<proteinExistence type="predicted"/>
<keyword evidence="10" id="KW-0539">Nucleus</keyword>
<dbReference type="STRING" id="885580.ENSFDAP00000016473"/>
<keyword evidence="8" id="KW-0677">Repeat</keyword>
<evidence type="ECO:0000256" key="8">
    <source>
        <dbReference type="ARBA" id="ARBA00022737"/>
    </source>
</evidence>
<dbReference type="InterPro" id="IPR050637">
    <property type="entry name" value="NLRP_innate_immun_reg"/>
</dbReference>
<dbReference type="PANTHER" id="PTHR45690:SF19">
    <property type="entry name" value="NACHT, LRR AND PYD DOMAINS-CONTAINING PROTEIN 3"/>
    <property type="match status" value="1"/>
</dbReference>
<dbReference type="InterPro" id="IPR032675">
    <property type="entry name" value="LRR_dom_sf"/>
</dbReference>
<protein>
    <recommendedName>
        <fullName evidence="4">Ribonuclease inhibitor</fullName>
    </recommendedName>
    <alternativeName>
        <fullName evidence="11">Ribonuclease/angiogenin inhibitor 1</fullName>
    </alternativeName>
</protein>
<evidence type="ECO:0000313" key="13">
    <source>
        <dbReference type="EMBL" id="KFO26386.1"/>
    </source>
</evidence>
<name>A0A091DUA8_FUKDA</name>
<comment type="subcellular location">
    <subcellularLocation>
        <location evidence="2">Cytoplasm</location>
    </subcellularLocation>
    <subcellularLocation>
        <location evidence="1">Nucleus</location>
    </subcellularLocation>
</comment>
<dbReference type="SMART" id="SM00367">
    <property type="entry name" value="LRR_CC"/>
    <property type="match status" value="7"/>
</dbReference>
<dbReference type="Gene3D" id="3.80.10.10">
    <property type="entry name" value="Ribonuclease Inhibitor"/>
    <property type="match status" value="1"/>
</dbReference>
<dbReference type="InterPro" id="IPR001611">
    <property type="entry name" value="Leu-rich_rpt"/>
</dbReference>
<dbReference type="Proteomes" id="UP000028990">
    <property type="component" value="Unassembled WGS sequence"/>
</dbReference>
<keyword evidence="7" id="KW-0433">Leucine-rich repeat</keyword>
<dbReference type="EMBL" id="KN123186">
    <property type="protein sequence ID" value="KFO26386.1"/>
    <property type="molecule type" value="Genomic_DNA"/>
</dbReference>
<dbReference type="OrthoDB" id="120976at2759"/>
<dbReference type="PROSITE" id="PS51450">
    <property type="entry name" value="LRR"/>
    <property type="match status" value="2"/>
</dbReference>
<dbReference type="Pfam" id="PF18779">
    <property type="entry name" value="LRR_RI_capping"/>
    <property type="match status" value="1"/>
</dbReference>
<dbReference type="Pfam" id="PF13516">
    <property type="entry name" value="LRR_6"/>
    <property type="match status" value="7"/>
</dbReference>
<dbReference type="GO" id="GO:0005634">
    <property type="term" value="C:nucleus"/>
    <property type="evidence" value="ECO:0007669"/>
    <property type="project" value="UniProtKB-SubCell"/>
</dbReference>
<evidence type="ECO:0000256" key="5">
    <source>
        <dbReference type="ARBA" id="ARBA00022490"/>
    </source>
</evidence>
<reference evidence="13 14" key="1">
    <citation type="submission" date="2013-11" db="EMBL/GenBank/DDBJ databases">
        <title>The Damaraland mole rat (Fukomys damarensis) genome and evolution of African mole rats.</title>
        <authorList>
            <person name="Gladyshev V.N."/>
            <person name="Fang X."/>
        </authorList>
    </citation>
    <scope>NUCLEOTIDE SEQUENCE [LARGE SCALE GENOMIC DNA]</scope>
    <source>
        <tissue evidence="13">Liver</tissue>
    </source>
</reference>
<keyword evidence="14" id="KW-1185">Reference proteome</keyword>
<organism evidence="13 14">
    <name type="scientific">Fukomys damarensis</name>
    <name type="common">Damaraland mole rat</name>
    <name type="synonym">Cryptomys damarensis</name>
    <dbReference type="NCBI Taxonomy" id="885580"/>
    <lineage>
        <taxon>Eukaryota</taxon>
        <taxon>Metazoa</taxon>
        <taxon>Chordata</taxon>
        <taxon>Craniata</taxon>
        <taxon>Vertebrata</taxon>
        <taxon>Euteleostomi</taxon>
        <taxon>Mammalia</taxon>
        <taxon>Eutheria</taxon>
        <taxon>Euarchontoglires</taxon>
        <taxon>Glires</taxon>
        <taxon>Rodentia</taxon>
        <taxon>Hystricomorpha</taxon>
        <taxon>Bathyergidae</taxon>
        <taxon>Fukomys</taxon>
    </lineage>
</organism>
<dbReference type="eggNOG" id="KOG4308">
    <property type="taxonomic scope" value="Eukaryota"/>
</dbReference>
<evidence type="ECO:0000256" key="9">
    <source>
        <dbReference type="ARBA" id="ARBA00022990"/>
    </source>
</evidence>
<keyword evidence="6" id="KW-0597">Phosphoprotein</keyword>
<dbReference type="PANTHER" id="PTHR45690">
    <property type="entry name" value="NACHT, LRR AND PYD DOMAINS-CONTAINING PROTEIN 12"/>
    <property type="match status" value="1"/>
</dbReference>
<evidence type="ECO:0000256" key="7">
    <source>
        <dbReference type="ARBA" id="ARBA00022614"/>
    </source>
</evidence>
<sequence>MPPLFFRWGLASDQILAVPAKLFSRRKATLVTLHPTPQDGQRAVHRIPLQYAREQRRHRVLTMSLDIRCEQLNDARWIELLPLIQQHQVVRLEDCGLTEGRCKDISTALRANSALTELSLRTNELGDAGVCLVLQGLQSSTCKVQNLSLQNCGLSETGCHVLASVLRCTPTLRELHLSDNPLGDTGLRLLSEGLLDPQSCLEKLELESCNLSAASCEPLAAILRAKPNFKELVLSNNCIQEAGIRVLCGGLKDSTCLLEMLRLDNCGVTSANCKDLGDVVAAKPSLQELDLGGNRLGDVGIVALCPGLLHPNSRLRKLWLWECDITAEGCRDLCQVLRAKQSLKALSLMLNELGNEGARLLCEALQEPSCQLECLWVRVCSLTDTCCPHFRVMLAQNKFLTELQLGENKLGDTGVQELCEGLGQPGSVLRVLGLGDCDLTDNSCSNLASVLLASCSLRELDLSNNGLGDPGVLQLVESLRQPGCILECLLLFDVYLSDGVNDQLQALEEEKPSLRIIS</sequence>
<evidence type="ECO:0000256" key="11">
    <source>
        <dbReference type="ARBA" id="ARBA00032534"/>
    </source>
</evidence>
<accession>A0A091DUA8</accession>
<dbReference type="InterPro" id="IPR041302">
    <property type="entry name" value="LRR_RI_cap"/>
</dbReference>
<comment type="function">
    <text evidence="12">Ribonuclease inhibitor which inhibits RNASE1, RNASE2 and angiogenin (ANG). May play a role in redox homeostasis. Required to inhibit the cytotoxic tRNA ribonuclease activity of ANG in the cytoplasm in absence of stress. Relocates to the nucleus in response to stress, relieving inhibition of ANG in the cytoplasm, and inhibiting the angiogenic activity of ANG in the nucleus.</text>
</comment>
<evidence type="ECO:0000256" key="1">
    <source>
        <dbReference type="ARBA" id="ARBA00004123"/>
    </source>
</evidence>
<dbReference type="SUPFAM" id="SSF52047">
    <property type="entry name" value="RNI-like"/>
    <property type="match status" value="2"/>
</dbReference>